<gene>
    <name evidence="1" type="ORF">CONCODRAFT_11550</name>
</gene>
<evidence type="ECO:0008006" key="3">
    <source>
        <dbReference type="Google" id="ProtNLM"/>
    </source>
</evidence>
<evidence type="ECO:0000313" key="1">
    <source>
        <dbReference type="EMBL" id="KXN66565.1"/>
    </source>
</evidence>
<dbReference type="Proteomes" id="UP000070444">
    <property type="component" value="Unassembled WGS sequence"/>
</dbReference>
<keyword evidence="2" id="KW-1185">Reference proteome</keyword>
<accession>A0A137NUS3</accession>
<name>A0A137NUS3_CONC2</name>
<sequence length="185" mass="21874">MSTENNNFNIKEANWKYFPNIYQLSQYLLQSDLIQLSLACSQLRSKLNSIIFRKLKLFSDEEMFLGKANSTNKEHLDILVDILREDYYEKYHFVKHCILMKPCDNTFNIKFFKIFSYITKLELYLDIIGVTNAVPNIGDGFSLVNILKPLKKLEILKLNCELINFSEDDSILNFKLPTFWSNRKY</sequence>
<dbReference type="EMBL" id="KQ964710">
    <property type="protein sequence ID" value="KXN66565.1"/>
    <property type="molecule type" value="Genomic_DNA"/>
</dbReference>
<protein>
    <recommendedName>
        <fullName evidence="3">F-box domain-containing protein</fullName>
    </recommendedName>
</protein>
<organism evidence="1 2">
    <name type="scientific">Conidiobolus coronatus (strain ATCC 28846 / CBS 209.66 / NRRL 28638)</name>
    <name type="common">Delacroixia coronata</name>
    <dbReference type="NCBI Taxonomy" id="796925"/>
    <lineage>
        <taxon>Eukaryota</taxon>
        <taxon>Fungi</taxon>
        <taxon>Fungi incertae sedis</taxon>
        <taxon>Zoopagomycota</taxon>
        <taxon>Entomophthoromycotina</taxon>
        <taxon>Entomophthoromycetes</taxon>
        <taxon>Entomophthorales</taxon>
        <taxon>Ancylistaceae</taxon>
        <taxon>Conidiobolus</taxon>
    </lineage>
</organism>
<evidence type="ECO:0000313" key="2">
    <source>
        <dbReference type="Proteomes" id="UP000070444"/>
    </source>
</evidence>
<proteinExistence type="predicted"/>
<reference evidence="1 2" key="1">
    <citation type="journal article" date="2015" name="Genome Biol. Evol.">
        <title>Phylogenomic analyses indicate that early fungi evolved digesting cell walls of algal ancestors of land plants.</title>
        <authorList>
            <person name="Chang Y."/>
            <person name="Wang S."/>
            <person name="Sekimoto S."/>
            <person name="Aerts A.L."/>
            <person name="Choi C."/>
            <person name="Clum A."/>
            <person name="LaButti K.M."/>
            <person name="Lindquist E.A."/>
            <person name="Yee Ngan C."/>
            <person name="Ohm R.A."/>
            <person name="Salamov A.A."/>
            <person name="Grigoriev I.V."/>
            <person name="Spatafora J.W."/>
            <person name="Berbee M.L."/>
        </authorList>
    </citation>
    <scope>NUCLEOTIDE SEQUENCE [LARGE SCALE GENOMIC DNA]</scope>
    <source>
        <strain evidence="1 2">NRRL 28638</strain>
    </source>
</reference>
<dbReference type="AlphaFoldDB" id="A0A137NUS3"/>